<dbReference type="GO" id="GO:0016020">
    <property type="term" value="C:membrane"/>
    <property type="evidence" value="ECO:0007669"/>
    <property type="project" value="UniProtKB-SubCell"/>
</dbReference>
<keyword evidence="4" id="KW-0472">Membrane</keyword>
<evidence type="ECO:0000256" key="3">
    <source>
        <dbReference type="ARBA" id="ARBA00022989"/>
    </source>
</evidence>
<dbReference type="Proteomes" id="UP000440578">
    <property type="component" value="Unassembled WGS sequence"/>
</dbReference>
<accession>A0A6A4WU36</accession>
<dbReference type="OrthoDB" id="444255at2759"/>
<organism evidence="5 6">
    <name type="scientific">Amphibalanus amphitrite</name>
    <name type="common">Striped barnacle</name>
    <name type="synonym">Balanus amphitrite</name>
    <dbReference type="NCBI Taxonomy" id="1232801"/>
    <lineage>
        <taxon>Eukaryota</taxon>
        <taxon>Metazoa</taxon>
        <taxon>Ecdysozoa</taxon>
        <taxon>Arthropoda</taxon>
        <taxon>Crustacea</taxon>
        <taxon>Multicrustacea</taxon>
        <taxon>Cirripedia</taxon>
        <taxon>Thoracica</taxon>
        <taxon>Thoracicalcarea</taxon>
        <taxon>Balanomorpha</taxon>
        <taxon>Balanoidea</taxon>
        <taxon>Balanidae</taxon>
        <taxon>Amphibalaninae</taxon>
        <taxon>Amphibalanus</taxon>
    </lineage>
</organism>
<protein>
    <submittedName>
        <fullName evidence="5">Fukutin</fullName>
    </submittedName>
</protein>
<dbReference type="AlphaFoldDB" id="A0A6A4WU36"/>
<dbReference type="PANTHER" id="PTHR15407:SF28">
    <property type="entry name" value="RIBITOL-5-PHOSPHATE TRANSFERASE FKTN"/>
    <property type="match status" value="1"/>
</dbReference>
<evidence type="ECO:0000256" key="4">
    <source>
        <dbReference type="ARBA" id="ARBA00023136"/>
    </source>
</evidence>
<evidence type="ECO:0000256" key="2">
    <source>
        <dbReference type="ARBA" id="ARBA00022692"/>
    </source>
</evidence>
<dbReference type="EMBL" id="VIIS01000465">
    <property type="protein sequence ID" value="KAF0308779.1"/>
    <property type="molecule type" value="Genomic_DNA"/>
</dbReference>
<comment type="caution">
    <text evidence="5">The sequence shown here is derived from an EMBL/GenBank/DDBJ whole genome shotgun (WGS) entry which is preliminary data.</text>
</comment>
<sequence>MRFCIPWFRLADRSKSSVLAEPADRTAFVRHLLSSRFIPCDRERAHQFHLTEGRDASADAERFRHRAWRLLAAAAAALDELEVPFWLSSGTCLGYYRQCDFVPYMGDVDIGVRIASVRDWAGDTRLPSLSQIVEAMAERRLRLVHRFGLPEDSLELSFRSPDNIKLDIFFFYEDGDIMWNGGTQARTGKKFRYDFAAFELCWTEFRELRVRVPCDTERYLISNYGPEWRVPQPVWDWKSSPPNVRENGYWTPEQMDEAVQLLEP</sequence>
<evidence type="ECO:0000313" key="6">
    <source>
        <dbReference type="Proteomes" id="UP000440578"/>
    </source>
</evidence>
<keyword evidence="3" id="KW-1133">Transmembrane helix</keyword>
<dbReference type="InterPro" id="IPR009644">
    <property type="entry name" value="FKTN/MNN4/W02B3.4-1"/>
</dbReference>
<keyword evidence="6" id="KW-1185">Reference proteome</keyword>
<comment type="subcellular location">
    <subcellularLocation>
        <location evidence="1">Membrane</location>
        <topology evidence="1">Single-pass membrane protein</topology>
    </subcellularLocation>
</comment>
<proteinExistence type="predicted"/>
<dbReference type="PANTHER" id="PTHR15407">
    <property type="entry name" value="FUKUTIN-RELATED"/>
    <property type="match status" value="1"/>
</dbReference>
<evidence type="ECO:0000256" key="1">
    <source>
        <dbReference type="ARBA" id="ARBA00004167"/>
    </source>
</evidence>
<reference evidence="5 6" key="1">
    <citation type="submission" date="2019-07" db="EMBL/GenBank/DDBJ databases">
        <title>Draft genome assembly of a fouling barnacle, Amphibalanus amphitrite (Darwin, 1854): The first reference genome for Thecostraca.</title>
        <authorList>
            <person name="Kim W."/>
        </authorList>
    </citation>
    <scope>NUCLEOTIDE SEQUENCE [LARGE SCALE GENOMIC DNA]</scope>
    <source>
        <strain evidence="5">SNU_AA5</strain>
        <tissue evidence="5">Soma without cirri and trophi</tissue>
    </source>
</reference>
<dbReference type="EMBL" id="VIIS01000465">
    <property type="protein sequence ID" value="KAF0308780.1"/>
    <property type="molecule type" value="Genomic_DNA"/>
</dbReference>
<name>A0A6A4WU36_AMPAM</name>
<keyword evidence="2" id="KW-0812">Transmembrane</keyword>
<gene>
    <name evidence="5" type="primary">FKTN_2</name>
    <name evidence="5" type="ORF">FJT64_020045</name>
</gene>
<evidence type="ECO:0000313" key="5">
    <source>
        <dbReference type="EMBL" id="KAF0308779.1"/>
    </source>
</evidence>